<dbReference type="InterPro" id="IPR029299">
    <property type="entry name" value="ALMS_motif"/>
</dbReference>
<evidence type="ECO:0000256" key="2">
    <source>
        <dbReference type="ARBA" id="ARBA00022490"/>
    </source>
</evidence>
<gene>
    <name evidence="6" type="ORF">L798_01315</name>
</gene>
<dbReference type="EMBL" id="KK853273">
    <property type="protein sequence ID" value="KDR09122.1"/>
    <property type="molecule type" value="Genomic_DNA"/>
</dbReference>
<evidence type="ECO:0000259" key="5">
    <source>
        <dbReference type="Pfam" id="PF15309"/>
    </source>
</evidence>
<evidence type="ECO:0000256" key="3">
    <source>
        <dbReference type="ARBA" id="ARBA00023212"/>
    </source>
</evidence>
<proteinExistence type="predicted"/>
<dbReference type="Proteomes" id="UP000027135">
    <property type="component" value="Unassembled WGS sequence"/>
</dbReference>
<dbReference type="GO" id="GO:0005813">
    <property type="term" value="C:centrosome"/>
    <property type="evidence" value="ECO:0007669"/>
    <property type="project" value="UniProtKB-SubCell"/>
</dbReference>
<keyword evidence="7" id="KW-1185">Reference proteome</keyword>
<evidence type="ECO:0000313" key="6">
    <source>
        <dbReference type="EMBL" id="KDR09122.1"/>
    </source>
</evidence>
<feature type="region of interest" description="Disordered" evidence="4">
    <location>
        <begin position="95"/>
        <end position="116"/>
    </location>
</feature>
<keyword evidence="2" id="KW-0963">Cytoplasm</keyword>
<sequence length="266" mass="30982">MNCGLQKDCNERKEKQIDFGSTSNNTSTTQKSPIGYILTLETSTDPVSSMAERSEKKMLEEIKIKVPERKNHLISAKGKRRKKFQKAVLKSSMKFSKENHKSVTSMEDRSFPEDELQRNKCREEHTLQEYLMARRPDFIQNAEYRRQCLHELAYLRELRQESRQLLALASHIPHFNGDNTASVNIGPLPQSPMAIKRIFSQHTMRAQTERKYRSLPEVLSKKAEKKKKEDFRTNRLMAEIFARKLQRRVLKGDVNLSNSRSVISVI</sequence>
<name>A0A067QWT5_ZOONE</name>
<feature type="domain" description="ALMS motif" evidence="5">
    <location>
        <begin position="124"/>
        <end position="252"/>
    </location>
</feature>
<accession>A0A067QWT5</accession>
<feature type="compositionally biased region" description="Basic and acidic residues" evidence="4">
    <location>
        <begin position="8"/>
        <end position="17"/>
    </location>
</feature>
<keyword evidence="3" id="KW-0206">Cytoskeleton</keyword>
<evidence type="ECO:0000256" key="4">
    <source>
        <dbReference type="SAM" id="MobiDB-lite"/>
    </source>
</evidence>
<evidence type="ECO:0000256" key="1">
    <source>
        <dbReference type="ARBA" id="ARBA00004300"/>
    </source>
</evidence>
<reference evidence="6 7" key="1">
    <citation type="journal article" date="2014" name="Nat. Commun.">
        <title>Molecular traces of alternative social organization in a termite genome.</title>
        <authorList>
            <person name="Terrapon N."/>
            <person name="Li C."/>
            <person name="Robertson H.M."/>
            <person name="Ji L."/>
            <person name="Meng X."/>
            <person name="Booth W."/>
            <person name="Chen Z."/>
            <person name="Childers C.P."/>
            <person name="Glastad K.M."/>
            <person name="Gokhale K."/>
            <person name="Gowin J."/>
            <person name="Gronenberg W."/>
            <person name="Hermansen R.A."/>
            <person name="Hu H."/>
            <person name="Hunt B.G."/>
            <person name="Huylmans A.K."/>
            <person name="Khalil S.M."/>
            <person name="Mitchell R.D."/>
            <person name="Munoz-Torres M.C."/>
            <person name="Mustard J.A."/>
            <person name="Pan H."/>
            <person name="Reese J.T."/>
            <person name="Scharf M.E."/>
            <person name="Sun F."/>
            <person name="Vogel H."/>
            <person name="Xiao J."/>
            <person name="Yang W."/>
            <person name="Yang Z."/>
            <person name="Yang Z."/>
            <person name="Zhou J."/>
            <person name="Zhu J."/>
            <person name="Brent C.S."/>
            <person name="Elsik C.G."/>
            <person name="Goodisman M.A."/>
            <person name="Liberles D.A."/>
            <person name="Roe R.M."/>
            <person name="Vargo E.L."/>
            <person name="Vilcinskas A."/>
            <person name="Wang J."/>
            <person name="Bornberg-Bauer E."/>
            <person name="Korb J."/>
            <person name="Zhang G."/>
            <person name="Liebig J."/>
        </authorList>
    </citation>
    <scope>NUCLEOTIDE SEQUENCE [LARGE SCALE GENOMIC DNA]</scope>
    <source>
        <tissue evidence="6">Whole organism</tissue>
    </source>
</reference>
<dbReference type="Pfam" id="PF15309">
    <property type="entry name" value="ALMS_motif"/>
    <property type="match status" value="1"/>
</dbReference>
<organism evidence="6 7">
    <name type="scientific">Zootermopsis nevadensis</name>
    <name type="common">Dampwood termite</name>
    <dbReference type="NCBI Taxonomy" id="136037"/>
    <lineage>
        <taxon>Eukaryota</taxon>
        <taxon>Metazoa</taxon>
        <taxon>Ecdysozoa</taxon>
        <taxon>Arthropoda</taxon>
        <taxon>Hexapoda</taxon>
        <taxon>Insecta</taxon>
        <taxon>Pterygota</taxon>
        <taxon>Neoptera</taxon>
        <taxon>Polyneoptera</taxon>
        <taxon>Dictyoptera</taxon>
        <taxon>Blattodea</taxon>
        <taxon>Blattoidea</taxon>
        <taxon>Termitoidae</taxon>
        <taxon>Termopsidae</taxon>
        <taxon>Zootermopsis</taxon>
    </lineage>
</organism>
<dbReference type="eggNOG" id="ENOG502SAVE">
    <property type="taxonomic scope" value="Eukaryota"/>
</dbReference>
<dbReference type="AlphaFoldDB" id="A0A067QWT5"/>
<evidence type="ECO:0000313" key="7">
    <source>
        <dbReference type="Proteomes" id="UP000027135"/>
    </source>
</evidence>
<dbReference type="InParanoid" id="A0A067QWT5"/>
<comment type="subcellular location">
    <subcellularLocation>
        <location evidence="1">Cytoplasm</location>
        <location evidence="1">Cytoskeleton</location>
        <location evidence="1">Microtubule organizing center</location>
        <location evidence="1">Centrosome</location>
    </subcellularLocation>
</comment>
<protein>
    <recommendedName>
        <fullName evidence="5">ALMS motif domain-containing protein</fullName>
    </recommendedName>
</protein>
<feature type="region of interest" description="Disordered" evidence="4">
    <location>
        <begin position="1"/>
        <end position="30"/>
    </location>
</feature>